<dbReference type="RefSeq" id="WP_282583064.1">
    <property type="nucleotide sequence ID" value="NZ_JAMOIM010000001.1"/>
</dbReference>
<evidence type="ECO:0000256" key="2">
    <source>
        <dbReference type="ARBA" id="ARBA00022475"/>
    </source>
</evidence>
<feature type="region of interest" description="Disordered" evidence="6">
    <location>
        <begin position="1"/>
        <end position="20"/>
    </location>
</feature>
<feature type="transmembrane region" description="Helical" evidence="7">
    <location>
        <begin position="306"/>
        <end position="322"/>
    </location>
</feature>
<feature type="transmembrane region" description="Helical" evidence="7">
    <location>
        <begin position="175"/>
        <end position="196"/>
    </location>
</feature>
<feature type="transmembrane region" description="Helical" evidence="7">
    <location>
        <begin position="24"/>
        <end position="45"/>
    </location>
</feature>
<proteinExistence type="predicted"/>
<comment type="subcellular location">
    <subcellularLocation>
        <location evidence="1">Cell membrane</location>
        <topology evidence="1">Multi-pass membrane protein</topology>
    </subcellularLocation>
</comment>
<dbReference type="GO" id="GO:0005886">
    <property type="term" value="C:plasma membrane"/>
    <property type="evidence" value="ECO:0007669"/>
    <property type="project" value="UniProtKB-SubCell"/>
</dbReference>
<dbReference type="Pfam" id="PF02653">
    <property type="entry name" value="BPD_transp_2"/>
    <property type="match status" value="1"/>
</dbReference>
<accession>A0AA41YXL6</accession>
<evidence type="ECO:0000313" key="8">
    <source>
        <dbReference type="EMBL" id="MCW6506715.1"/>
    </source>
</evidence>
<name>A0AA41YXL6_9HYPH</name>
<comment type="caution">
    <text evidence="8">The sequence shown here is derived from an EMBL/GenBank/DDBJ whole genome shotgun (WGS) entry which is preliminary data.</text>
</comment>
<evidence type="ECO:0000256" key="5">
    <source>
        <dbReference type="ARBA" id="ARBA00023136"/>
    </source>
</evidence>
<keyword evidence="4 7" id="KW-1133">Transmembrane helix</keyword>
<evidence type="ECO:0000256" key="3">
    <source>
        <dbReference type="ARBA" id="ARBA00022692"/>
    </source>
</evidence>
<feature type="transmembrane region" description="Helical" evidence="7">
    <location>
        <begin position="226"/>
        <end position="250"/>
    </location>
</feature>
<dbReference type="AlphaFoldDB" id="A0AA41YXL6"/>
<reference evidence="8" key="1">
    <citation type="submission" date="2022-05" db="EMBL/GenBank/DDBJ databases">
        <authorList>
            <person name="Pankratov T."/>
        </authorList>
    </citation>
    <scope>NUCLEOTIDE SEQUENCE</scope>
    <source>
        <strain evidence="8">BP6-180914</strain>
    </source>
</reference>
<evidence type="ECO:0000256" key="4">
    <source>
        <dbReference type="ARBA" id="ARBA00022989"/>
    </source>
</evidence>
<feature type="transmembrane region" description="Helical" evidence="7">
    <location>
        <begin position="137"/>
        <end position="155"/>
    </location>
</feature>
<dbReference type="Proteomes" id="UP001165667">
    <property type="component" value="Unassembled WGS sequence"/>
</dbReference>
<dbReference type="GO" id="GO:0022857">
    <property type="term" value="F:transmembrane transporter activity"/>
    <property type="evidence" value="ECO:0007669"/>
    <property type="project" value="InterPro"/>
</dbReference>
<dbReference type="CDD" id="cd06579">
    <property type="entry name" value="TM_PBP1_transp_AraH_like"/>
    <property type="match status" value="1"/>
</dbReference>
<evidence type="ECO:0000313" key="9">
    <source>
        <dbReference type="Proteomes" id="UP001165667"/>
    </source>
</evidence>
<keyword evidence="2" id="KW-1003">Cell membrane</keyword>
<dbReference type="EMBL" id="JAMOIM010000001">
    <property type="protein sequence ID" value="MCW6506715.1"/>
    <property type="molecule type" value="Genomic_DNA"/>
</dbReference>
<protein>
    <submittedName>
        <fullName evidence="8">ABC transporter permease</fullName>
    </submittedName>
</protein>
<evidence type="ECO:0000256" key="7">
    <source>
        <dbReference type="SAM" id="Phobius"/>
    </source>
</evidence>
<dbReference type="PANTHER" id="PTHR32196">
    <property type="entry name" value="ABC TRANSPORTER PERMEASE PROTEIN YPHD-RELATED-RELATED"/>
    <property type="match status" value="1"/>
</dbReference>
<keyword evidence="9" id="KW-1185">Reference proteome</keyword>
<feature type="transmembrane region" description="Helical" evidence="7">
    <location>
        <begin position="66"/>
        <end position="99"/>
    </location>
</feature>
<evidence type="ECO:0000256" key="6">
    <source>
        <dbReference type="SAM" id="MobiDB-lite"/>
    </source>
</evidence>
<gene>
    <name evidence="8" type="ORF">M8523_01610</name>
</gene>
<keyword evidence="3 7" id="KW-0812">Transmembrane</keyword>
<organism evidence="8 9">
    <name type="scientific">Lichenifustis flavocetrariae</name>
    <dbReference type="NCBI Taxonomy" id="2949735"/>
    <lineage>
        <taxon>Bacteria</taxon>
        <taxon>Pseudomonadati</taxon>
        <taxon>Pseudomonadota</taxon>
        <taxon>Alphaproteobacteria</taxon>
        <taxon>Hyphomicrobiales</taxon>
        <taxon>Lichenihabitantaceae</taxon>
        <taxon>Lichenifustis</taxon>
    </lineage>
</organism>
<dbReference type="InterPro" id="IPR001851">
    <property type="entry name" value="ABC_transp_permease"/>
</dbReference>
<keyword evidence="5 7" id="KW-0472">Membrane</keyword>
<sequence length="330" mass="34618">MTVQTKDPLATAAPPSPAPRGSRMGLVLSLTLLGLLLLLWIGLSLSTTTFLTERNLSNLMRQGSMVAIIAVGQTFVIITAGIDLSVGAVVGFASVITALLMTHGFGIAGAIALTVLMGVAVGAFHGFGIVQLGLPPFIMTLATLTALRGIGLLITNGQTISGMPKEFTGFSLESYFGIPSLFWMVIVVAVPAYVLLQHTRWGRYLYAIGSNAEAARLTGVNVKAMIYLAYIISAGLAAFVGVLLAARIGIGNATQGEGWELQAIASSVIGGTSLFGAVGSVQGPLLGSFILTTINNGANLLNVNPFWQRIITGALIILIVYFDQLRRKKR</sequence>
<dbReference type="PANTHER" id="PTHR32196:SF72">
    <property type="entry name" value="RIBOSE IMPORT PERMEASE PROTEIN RBSC"/>
    <property type="match status" value="1"/>
</dbReference>
<feature type="transmembrane region" description="Helical" evidence="7">
    <location>
        <begin position="105"/>
        <end position="130"/>
    </location>
</feature>
<evidence type="ECO:0000256" key="1">
    <source>
        <dbReference type="ARBA" id="ARBA00004651"/>
    </source>
</evidence>